<name>A0A6A6C3L8_ZASCE</name>
<evidence type="ECO:0000313" key="2">
    <source>
        <dbReference type="Proteomes" id="UP000799537"/>
    </source>
</evidence>
<sequence>MPDPFSVGGAVGLVAGLLGFIVSTIERTMTACDTAIWCLTALQCHYSRLRVLESRLACWKETYEPTPEVSNGSLESLFGETTSQEIRIIQRCVVVEIEQVKKLLYGAKILRNKADEATWQALLKHQEQKWPVKTSTTPMVHNQATTRLFHRVAVALWREKLLDVNMDRLSHFVNSMEHQSRVSYHRTRGSSEYEITPSRKDVLRALRVQARTIRLRGALQVAYDELGASQTWALLMPDMVKPDELKFDAVEKLRISFFSVPAFQSDEAGYRIDVLFHLELDDHVALAERMSAQLRQRRICASNGALGESLKSIFWCILSRPKKEHADYRDQTSLECARAALCIASWTTLVWGSRWIDGLCTCSIRFVSFTTGVRVLAYQPSPGHMGCTCSKTTDGGLHHQLGIVLAELALAQPVYAHTVASVNEYKLWDGEAEVRSIDSEDLLREIQKSTTTSYRDAVSYCLQRNGISEQGLSHSNHLAVQYTTNVVQPLWQHLRWAQEQ</sequence>
<proteinExistence type="predicted"/>
<dbReference type="AlphaFoldDB" id="A0A6A6C3L8"/>
<dbReference type="Proteomes" id="UP000799537">
    <property type="component" value="Unassembled WGS sequence"/>
</dbReference>
<dbReference type="GeneID" id="54567304"/>
<protein>
    <submittedName>
        <fullName evidence="1">Uncharacterized protein</fullName>
    </submittedName>
</protein>
<dbReference type="RefSeq" id="XP_033662402.1">
    <property type="nucleotide sequence ID" value="XM_033814032.1"/>
</dbReference>
<reference evidence="1" key="1">
    <citation type="journal article" date="2020" name="Stud. Mycol.">
        <title>101 Dothideomycetes genomes: a test case for predicting lifestyles and emergence of pathogens.</title>
        <authorList>
            <person name="Haridas S."/>
            <person name="Albert R."/>
            <person name="Binder M."/>
            <person name="Bloem J."/>
            <person name="Labutti K."/>
            <person name="Salamov A."/>
            <person name="Andreopoulos B."/>
            <person name="Baker S."/>
            <person name="Barry K."/>
            <person name="Bills G."/>
            <person name="Bluhm B."/>
            <person name="Cannon C."/>
            <person name="Castanera R."/>
            <person name="Culley D."/>
            <person name="Daum C."/>
            <person name="Ezra D."/>
            <person name="Gonzalez J."/>
            <person name="Henrissat B."/>
            <person name="Kuo A."/>
            <person name="Liang C."/>
            <person name="Lipzen A."/>
            <person name="Lutzoni F."/>
            <person name="Magnuson J."/>
            <person name="Mondo S."/>
            <person name="Nolan M."/>
            <person name="Ohm R."/>
            <person name="Pangilinan J."/>
            <person name="Park H.-J."/>
            <person name="Ramirez L."/>
            <person name="Alfaro M."/>
            <person name="Sun H."/>
            <person name="Tritt A."/>
            <person name="Yoshinaga Y."/>
            <person name="Zwiers L.-H."/>
            <person name="Turgeon B."/>
            <person name="Goodwin S."/>
            <person name="Spatafora J."/>
            <person name="Crous P."/>
            <person name="Grigoriev I."/>
        </authorList>
    </citation>
    <scope>NUCLEOTIDE SEQUENCE</scope>
    <source>
        <strain evidence="1">ATCC 36951</strain>
    </source>
</reference>
<gene>
    <name evidence="1" type="ORF">M409DRAFT_58919</name>
</gene>
<keyword evidence="2" id="KW-1185">Reference proteome</keyword>
<dbReference type="EMBL" id="ML993618">
    <property type="protein sequence ID" value="KAF2161513.1"/>
    <property type="molecule type" value="Genomic_DNA"/>
</dbReference>
<dbReference type="OrthoDB" id="3779652at2759"/>
<accession>A0A6A6C3L8</accession>
<evidence type="ECO:0000313" key="1">
    <source>
        <dbReference type="EMBL" id="KAF2161513.1"/>
    </source>
</evidence>
<organism evidence="1 2">
    <name type="scientific">Zasmidium cellare ATCC 36951</name>
    <dbReference type="NCBI Taxonomy" id="1080233"/>
    <lineage>
        <taxon>Eukaryota</taxon>
        <taxon>Fungi</taxon>
        <taxon>Dikarya</taxon>
        <taxon>Ascomycota</taxon>
        <taxon>Pezizomycotina</taxon>
        <taxon>Dothideomycetes</taxon>
        <taxon>Dothideomycetidae</taxon>
        <taxon>Mycosphaerellales</taxon>
        <taxon>Mycosphaerellaceae</taxon>
        <taxon>Zasmidium</taxon>
    </lineage>
</organism>